<evidence type="ECO:0008006" key="3">
    <source>
        <dbReference type="Google" id="ProtNLM"/>
    </source>
</evidence>
<gene>
    <name evidence="1" type="ORF">GO738_03150</name>
</gene>
<comment type="caution">
    <text evidence="1">The sequence shown here is derived from an EMBL/GenBank/DDBJ whole genome shotgun (WGS) entry which is preliminary data.</text>
</comment>
<keyword evidence="2" id="KW-1185">Reference proteome</keyword>
<dbReference type="AlphaFoldDB" id="A0A6N8IEY2"/>
<proteinExistence type="predicted"/>
<protein>
    <recommendedName>
        <fullName evidence="3">HEPN domain-containing protein</fullName>
    </recommendedName>
</protein>
<evidence type="ECO:0000313" key="2">
    <source>
        <dbReference type="Proteomes" id="UP000468327"/>
    </source>
</evidence>
<sequence>MATTYDDAFAGIRRASELMDEALAEDGERRRARIRVAFYQLYQAANLAAMIAPGFAMEQAMRSEDYAAFSDVLFRRYFKEELYPVDDAREVFDRWAQRVRRFVERLSAQSKLAVHDSATDDEAAY</sequence>
<accession>A0A6N8IEY2</accession>
<reference evidence="1 2" key="1">
    <citation type="submission" date="2019-11" db="EMBL/GenBank/DDBJ databases">
        <title>Whole genome shotgun sequencing (WGS) data from Adlercreutzia equolifaciens ResAG-91, Eggerthella lenta MRI-F36, MRI-F37, MRI-F40, ResAG-49, ResAG-88, ResAG-121, ResAG-145, and Gordonibacter sp. ResAG-5, ResAG-26, ResAG-43, ResAG-50, ResAG-59.</title>
        <authorList>
            <person name="Stoll D.A."/>
            <person name="Danylec N."/>
            <person name="Franz C.M.A.P."/>
            <person name="Huch M."/>
        </authorList>
    </citation>
    <scope>NUCLEOTIDE SEQUENCE [LARGE SCALE GENOMIC DNA]</scope>
    <source>
        <strain evidence="1 2">ResAG-59</strain>
    </source>
</reference>
<dbReference type="EMBL" id="WPOC01000003">
    <property type="protein sequence ID" value="MVN14358.1"/>
    <property type="molecule type" value="Genomic_DNA"/>
</dbReference>
<dbReference type="RefSeq" id="WP_157005161.1">
    <property type="nucleotide sequence ID" value="NZ_DBEZYS010000277.1"/>
</dbReference>
<organism evidence="1 2">
    <name type="scientific">Gordonibacter urolithinfaciens</name>
    <dbReference type="NCBI Taxonomy" id="1335613"/>
    <lineage>
        <taxon>Bacteria</taxon>
        <taxon>Bacillati</taxon>
        <taxon>Actinomycetota</taxon>
        <taxon>Coriobacteriia</taxon>
        <taxon>Eggerthellales</taxon>
        <taxon>Eggerthellaceae</taxon>
        <taxon>Gordonibacter</taxon>
    </lineage>
</organism>
<dbReference type="Proteomes" id="UP000468327">
    <property type="component" value="Unassembled WGS sequence"/>
</dbReference>
<name>A0A6N8IEY2_9ACTN</name>
<evidence type="ECO:0000313" key="1">
    <source>
        <dbReference type="EMBL" id="MVN14358.1"/>
    </source>
</evidence>